<name>A0A9W6YUZ9_AMBMO</name>
<dbReference type="InterPro" id="IPR000133">
    <property type="entry name" value="ER_ret_rcpt"/>
</dbReference>
<dbReference type="EMBL" id="BSXU01000931">
    <property type="protein sequence ID" value="GMG22141.1"/>
    <property type="molecule type" value="Genomic_DNA"/>
</dbReference>
<dbReference type="GO" id="GO:0046923">
    <property type="term" value="F:ER retention sequence binding"/>
    <property type="evidence" value="ECO:0007669"/>
    <property type="project" value="InterPro"/>
</dbReference>
<evidence type="ECO:0000256" key="2">
    <source>
        <dbReference type="ARBA" id="ARBA00010120"/>
    </source>
</evidence>
<keyword evidence="3 11" id="KW-0813">Transport</keyword>
<dbReference type="PANTHER" id="PTHR10585">
    <property type="entry name" value="ER LUMEN PROTEIN RETAINING RECEPTOR"/>
    <property type="match status" value="1"/>
</dbReference>
<evidence type="ECO:0000256" key="11">
    <source>
        <dbReference type="RuleBase" id="RU000634"/>
    </source>
</evidence>
<gene>
    <name evidence="12" type="ORF">Amon01_000252400</name>
</gene>
<evidence type="ECO:0000256" key="9">
    <source>
        <dbReference type="ARBA" id="ARBA00023136"/>
    </source>
</evidence>
<sequence length="213" mass="24458">MLNVFRIAADFSHLASILILIHSISTTKSTKGISLKTQVLYAIVFITRYLDLVTLNFSSLYNTLMKLFFIGSSGYTIHLMKKHTKSIEGNPDGFQIKWLVGGSAILGLLFNYKLSILEVSWSFSLWLESVAILPQLFMLQKEGQGELLTIHYIFALGLYRALYIPNWFYRYFAENRLDLLSIITGIIQTLLYSDFFYIYYKKVVQTGSFALPQ</sequence>
<keyword evidence="10 11" id="KW-0675">Receptor</keyword>
<protein>
    <recommendedName>
        <fullName evidence="11">ER lumen protein-retaining receptor</fullName>
    </recommendedName>
</protein>
<evidence type="ECO:0000256" key="1">
    <source>
        <dbReference type="ARBA" id="ARBA00004477"/>
    </source>
</evidence>
<evidence type="ECO:0000313" key="13">
    <source>
        <dbReference type="Proteomes" id="UP001165063"/>
    </source>
</evidence>
<evidence type="ECO:0000256" key="8">
    <source>
        <dbReference type="ARBA" id="ARBA00022989"/>
    </source>
</evidence>
<reference evidence="12" key="1">
    <citation type="submission" date="2023-04" db="EMBL/GenBank/DDBJ databases">
        <title>Ambrosiozyma monospora NBRC 1965.</title>
        <authorList>
            <person name="Ichikawa N."/>
            <person name="Sato H."/>
            <person name="Tonouchi N."/>
        </authorList>
    </citation>
    <scope>NUCLEOTIDE SEQUENCE</scope>
    <source>
        <strain evidence="12">NBRC 1965</strain>
    </source>
</reference>
<feature type="transmembrane region" description="Helical" evidence="11">
    <location>
        <begin position="6"/>
        <end position="27"/>
    </location>
</feature>
<comment type="caution">
    <text evidence="12">The sequence shown here is derived from an EMBL/GenBank/DDBJ whole genome shotgun (WGS) entry which is preliminary data.</text>
</comment>
<dbReference type="GO" id="GO:0006621">
    <property type="term" value="P:protein retention in ER lumen"/>
    <property type="evidence" value="ECO:0007669"/>
    <property type="project" value="InterPro"/>
</dbReference>
<keyword evidence="13" id="KW-1185">Reference proteome</keyword>
<keyword evidence="5 11" id="KW-0256">Endoplasmic reticulum</keyword>
<dbReference type="PROSITE" id="PS00951">
    <property type="entry name" value="ER_LUMEN_RECEPTOR_1"/>
    <property type="match status" value="1"/>
</dbReference>
<dbReference type="GO" id="GO:0015031">
    <property type="term" value="P:protein transport"/>
    <property type="evidence" value="ECO:0007669"/>
    <property type="project" value="UniProtKB-KW"/>
</dbReference>
<comment type="subcellular location">
    <subcellularLocation>
        <location evidence="1 11">Endoplasmic reticulum membrane</location>
        <topology evidence="1 11">Multi-pass membrane protein</topology>
    </subcellularLocation>
</comment>
<comment type="caution">
    <text evidence="11">Lacks conserved residue(s) required for the propagation of feature annotation.</text>
</comment>
<organism evidence="12 13">
    <name type="scientific">Ambrosiozyma monospora</name>
    <name type="common">Yeast</name>
    <name type="synonym">Endomycopsis monosporus</name>
    <dbReference type="NCBI Taxonomy" id="43982"/>
    <lineage>
        <taxon>Eukaryota</taxon>
        <taxon>Fungi</taxon>
        <taxon>Dikarya</taxon>
        <taxon>Ascomycota</taxon>
        <taxon>Saccharomycotina</taxon>
        <taxon>Pichiomycetes</taxon>
        <taxon>Pichiales</taxon>
        <taxon>Pichiaceae</taxon>
        <taxon>Ambrosiozyma</taxon>
    </lineage>
</organism>
<dbReference type="PRINTS" id="PR00660">
    <property type="entry name" value="ERLUMENR"/>
</dbReference>
<evidence type="ECO:0000256" key="5">
    <source>
        <dbReference type="ARBA" id="ARBA00022824"/>
    </source>
</evidence>
<dbReference type="Proteomes" id="UP001165063">
    <property type="component" value="Unassembled WGS sequence"/>
</dbReference>
<dbReference type="OrthoDB" id="7694678at2759"/>
<comment type="similarity">
    <text evidence="2 11">Belongs to the ERD2 family.</text>
</comment>
<evidence type="ECO:0000313" key="12">
    <source>
        <dbReference type="EMBL" id="GMG22141.1"/>
    </source>
</evidence>
<proteinExistence type="inferred from homology"/>
<dbReference type="GO" id="GO:0005789">
    <property type="term" value="C:endoplasmic reticulum membrane"/>
    <property type="evidence" value="ECO:0007669"/>
    <property type="project" value="UniProtKB-SubCell"/>
</dbReference>
<feature type="transmembrane region" description="Helical" evidence="11">
    <location>
        <begin position="180"/>
        <end position="200"/>
    </location>
</feature>
<dbReference type="GO" id="GO:0016192">
    <property type="term" value="P:vesicle-mediated transport"/>
    <property type="evidence" value="ECO:0007669"/>
    <property type="project" value="UniProtKB-KW"/>
</dbReference>
<keyword evidence="8 11" id="KW-1133">Transmembrane helix</keyword>
<feature type="transmembrane region" description="Helical" evidence="11">
    <location>
        <begin position="39"/>
        <end position="57"/>
    </location>
</feature>
<dbReference type="AlphaFoldDB" id="A0A9W6YUZ9"/>
<accession>A0A9W6YUZ9</accession>
<evidence type="ECO:0000256" key="3">
    <source>
        <dbReference type="ARBA" id="ARBA00022448"/>
    </source>
</evidence>
<feature type="transmembrane region" description="Helical" evidence="11">
    <location>
        <begin position="150"/>
        <end position="168"/>
    </location>
</feature>
<evidence type="ECO:0000256" key="10">
    <source>
        <dbReference type="ARBA" id="ARBA00023170"/>
    </source>
</evidence>
<keyword evidence="6" id="KW-0931">ER-Golgi transport</keyword>
<keyword evidence="4 11" id="KW-0812">Transmembrane</keyword>
<dbReference type="Pfam" id="PF00810">
    <property type="entry name" value="ER_lumen_recept"/>
    <property type="match status" value="1"/>
</dbReference>
<dbReference type="PROSITE" id="PS00952">
    <property type="entry name" value="ER_LUMEN_RECEPTOR_2"/>
    <property type="match status" value="1"/>
</dbReference>
<keyword evidence="9 11" id="KW-0472">Membrane</keyword>
<evidence type="ECO:0000256" key="4">
    <source>
        <dbReference type="ARBA" id="ARBA00022692"/>
    </source>
</evidence>
<evidence type="ECO:0000256" key="6">
    <source>
        <dbReference type="ARBA" id="ARBA00022892"/>
    </source>
</evidence>
<evidence type="ECO:0000256" key="7">
    <source>
        <dbReference type="ARBA" id="ARBA00022927"/>
    </source>
</evidence>
<keyword evidence="7 11" id="KW-0653">Protein transport</keyword>